<feature type="signal peptide" evidence="1">
    <location>
        <begin position="1"/>
        <end position="26"/>
    </location>
</feature>
<feature type="chain" id="PRO_5045515056" description="Secreted protein" evidence="1">
    <location>
        <begin position="27"/>
        <end position="157"/>
    </location>
</feature>
<evidence type="ECO:0000256" key="1">
    <source>
        <dbReference type="SAM" id="SignalP"/>
    </source>
</evidence>
<name>A0ABM7LW15_9ACTN</name>
<dbReference type="Proteomes" id="UP000676967">
    <property type="component" value="Chromosome"/>
</dbReference>
<keyword evidence="1" id="KW-0732">Signal</keyword>
<reference evidence="2 3" key="1">
    <citation type="submission" date="2020-08" db="EMBL/GenBank/DDBJ databases">
        <title>Whole genome shotgun sequence of Actinoplanes ianthinogenes NBRC 13996.</title>
        <authorList>
            <person name="Komaki H."/>
            <person name="Tamura T."/>
        </authorList>
    </citation>
    <scope>NUCLEOTIDE SEQUENCE [LARGE SCALE GENOMIC DNA]</scope>
    <source>
        <strain evidence="2 3">NBRC 13996</strain>
    </source>
</reference>
<gene>
    <name evidence="2" type="ORF">Aiant_41930</name>
</gene>
<proteinExistence type="predicted"/>
<sequence>MRFKAMAAVMMSVALGVVAVPASASAADAGSVTVLSTGGDYTRVTDSKWYCSSLTNGSVCIRYINNFTGVDVKYVKTGGSALSVRFSYGSHVKGSATSPGAWQSISSGQTKSTVWNNASILGDCLQGHMETKNSSGSSAGNFYTPVISKGTTICDGW</sequence>
<keyword evidence="3" id="KW-1185">Reference proteome</keyword>
<evidence type="ECO:0008006" key="4">
    <source>
        <dbReference type="Google" id="ProtNLM"/>
    </source>
</evidence>
<organism evidence="2 3">
    <name type="scientific">Actinoplanes ianthinogenes</name>
    <dbReference type="NCBI Taxonomy" id="122358"/>
    <lineage>
        <taxon>Bacteria</taxon>
        <taxon>Bacillati</taxon>
        <taxon>Actinomycetota</taxon>
        <taxon>Actinomycetes</taxon>
        <taxon>Micromonosporales</taxon>
        <taxon>Micromonosporaceae</taxon>
        <taxon>Actinoplanes</taxon>
    </lineage>
</organism>
<evidence type="ECO:0000313" key="2">
    <source>
        <dbReference type="EMBL" id="BCJ43536.1"/>
    </source>
</evidence>
<accession>A0ABM7LW15</accession>
<protein>
    <recommendedName>
        <fullName evidence="4">Secreted protein</fullName>
    </recommendedName>
</protein>
<evidence type="ECO:0000313" key="3">
    <source>
        <dbReference type="Proteomes" id="UP000676967"/>
    </source>
</evidence>
<dbReference type="EMBL" id="AP023356">
    <property type="protein sequence ID" value="BCJ43536.1"/>
    <property type="molecule type" value="Genomic_DNA"/>
</dbReference>